<feature type="region of interest" description="Disordered" evidence="1">
    <location>
        <begin position="150"/>
        <end position="205"/>
    </location>
</feature>
<feature type="compositionally biased region" description="Low complexity" evidence="1">
    <location>
        <begin position="181"/>
        <end position="190"/>
    </location>
</feature>
<feature type="compositionally biased region" description="Pro residues" evidence="1">
    <location>
        <begin position="121"/>
        <end position="132"/>
    </location>
</feature>
<protein>
    <submittedName>
        <fullName evidence="3">Tegument serine/threonine protein kinase</fullName>
    </submittedName>
</protein>
<evidence type="ECO:0000259" key="2">
    <source>
        <dbReference type="PROSITE" id="PS50011"/>
    </source>
</evidence>
<feature type="compositionally biased region" description="Low complexity" evidence="1">
    <location>
        <begin position="154"/>
        <end position="167"/>
    </location>
</feature>
<dbReference type="GeneID" id="32707820"/>
<keyword evidence="3" id="KW-0808">Transferase</keyword>
<dbReference type="InterPro" id="IPR011009">
    <property type="entry name" value="Kinase-like_dom_sf"/>
</dbReference>
<evidence type="ECO:0000256" key="1">
    <source>
        <dbReference type="SAM" id="MobiDB-lite"/>
    </source>
</evidence>
<evidence type="ECO:0000313" key="3">
    <source>
        <dbReference type="EMBL" id="AQS79203.1"/>
    </source>
</evidence>
<organismHost>
    <name type="scientific">Ateles</name>
    <dbReference type="NCBI Taxonomy" id="9506"/>
</organismHost>
<feature type="domain" description="Protein kinase" evidence="2">
    <location>
        <begin position="240"/>
        <end position="569"/>
    </location>
</feature>
<feature type="region of interest" description="Disordered" evidence="1">
    <location>
        <begin position="1"/>
        <end position="137"/>
    </location>
</feature>
<dbReference type="SUPFAM" id="SSF56112">
    <property type="entry name" value="Protein kinase-like (PK-like)"/>
    <property type="match status" value="1"/>
</dbReference>
<keyword evidence="3" id="KW-0418">Kinase</keyword>
<organism evidence="3 4">
    <name type="scientific">Herpesvirus ateles type 1 (strain Lennette)</name>
    <dbReference type="NCBI Taxonomy" id="35243"/>
    <lineage>
        <taxon>Viruses</taxon>
        <taxon>Duplodnaviria</taxon>
        <taxon>Heunggongvirae</taxon>
        <taxon>Peploviricota</taxon>
        <taxon>Herviviricetes</taxon>
        <taxon>Herpesvirales</taxon>
        <taxon>Orthoherpesviridae</taxon>
        <taxon>Alphaherpesvirinae</taxon>
        <taxon>Simplexvirus</taxon>
        <taxon>Simplexvirus atelinealpha1</taxon>
    </lineage>
</organism>
<reference evidence="3 4" key="1">
    <citation type="journal article" date="2017" name="Arch. Virol.">
        <title>Sequence of the ateline alphaherpesvirus 1 (HVA1) genome.</title>
        <authorList>
            <person name="Eberle R."/>
            <person name="Black D.H."/>
        </authorList>
    </citation>
    <scope>NUCLEOTIDE SEQUENCE [LARGE SCALE GENOMIC DNA]</scope>
    <source>
        <strain evidence="3">Lennette</strain>
    </source>
</reference>
<dbReference type="PROSITE" id="PS00108">
    <property type="entry name" value="PROTEIN_KINASE_ST"/>
    <property type="match status" value="1"/>
</dbReference>
<dbReference type="SMART" id="SM00220">
    <property type="entry name" value="S_TKc"/>
    <property type="match status" value="1"/>
</dbReference>
<dbReference type="InterPro" id="IPR008271">
    <property type="entry name" value="Ser/Thr_kinase_AS"/>
</dbReference>
<name>A0A1S6JLQ5_HSVA1</name>
<dbReference type="PROSITE" id="PS50011">
    <property type="entry name" value="PROTEIN_KINASE_DOM"/>
    <property type="match status" value="1"/>
</dbReference>
<sequence>MDEPGRRGSPDPVARGGSPRARRPPLRSRLVIYLRSISGGGLTPSGGSKRGPERTPGTLPLTPQRSRRATVGEQFRAGLSRWRRRFGGAPAFPGGGPAEAPREEAPPIQAPAGSAHDHAPPEPPAGDPPQWPAPARVQTPNARVRLATRRSRLGAPRAPGPGAAGPDDAPPESPRPRGREGSPAPGLGRPPLRPPSGSGGALVRPPAPPAYIMRMSHTARVQAPLFEVNPEMHFTTFDVPGTRSFGGSGGYGDVELLREHGLAVKTVKDREWFRVELVATLLVGDCALRARRALGLGGVITPLAFSLAKQQVVFRAYDMDMSHYIGQLAAARARHPLVPRYIERRFAEMARAVSYLNTSCGLTHLDIKGANILVNLEADGLCLGRAVLADFSLLTLNTNAVAVGARFSVWCPERGGPVTFGTPWALTAANFHTLVGHGYNQPPELLIKYVNNERSEFVDRPLDHDCGLATDLYALGQVLLELLLTAYVAPDLGVPLARVPGYQYFNNELSPDFAIAVLAYRCHLHGALFPQTPETLLHGPPCDSPDVIRRRLRSSRHKRAFSARLHAFAVTHRAPLAAVALAPELRPLAVLVAVLCHANPRARSAAPAIWT</sequence>
<evidence type="ECO:0000313" key="4">
    <source>
        <dbReference type="Proteomes" id="UP000243553"/>
    </source>
</evidence>
<keyword evidence="4" id="KW-1185">Reference proteome</keyword>
<accession>A0A1S6JLQ5</accession>
<gene>
    <name evidence="3" type="primary">UL13</name>
</gene>
<dbReference type="RefSeq" id="YP_009361925.1">
    <property type="nucleotide sequence ID" value="NC_034446.1"/>
</dbReference>
<dbReference type="Proteomes" id="UP000243553">
    <property type="component" value="Segment"/>
</dbReference>
<proteinExistence type="predicted"/>
<dbReference type="EMBL" id="KY385637">
    <property type="protein sequence ID" value="AQS79203.1"/>
    <property type="molecule type" value="Genomic_DNA"/>
</dbReference>
<dbReference type="GO" id="GO:0004674">
    <property type="term" value="F:protein serine/threonine kinase activity"/>
    <property type="evidence" value="ECO:0007669"/>
    <property type="project" value="UniProtKB-KW"/>
</dbReference>
<keyword evidence="3" id="KW-0723">Serine/threonine-protein kinase</keyword>
<dbReference type="KEGG" id="vg:32707820"/>
<dbReference type="GO" id="GO:0005524">
    <property type="term" value="F:ATP binding"/>
    <property type="evidence" value="ECO:0007669"/>
    <property type="project" value="InterPro"/>
</dbReference>
<dbReference type="InterPro" id="IPR000719">
    <property type="entry name" value="Prot_kinase_dom"/>
</dbReference>
<dbReference type="OrthoDB" id="8913at10239"/>
<dbReference type="Gene3D" id="1.10.510.10">
    <property type="entry name" value="Transferase(Phosphotransferase) domain 1"/>
    <property type="match status" value="1"/>
</dbReference>